<feature type="region of interest" description="Disordered" evidence="1">
    <location>
        <begin position="378"/>
        <end position="399"/>
    </location>
</feature>
<feature type="region of interest" description="Disordered" evidence="1">
    <location>
        <begin position="265"/>
        <end position="328"/>
    </location>
</feature>
<evidence type="ECO:0000313" key="3">
    <source>
        <dbReference type="Proteomes" id="UP000803884"/>
    </source>
</evidence>
<dbReference type="AlphaFoldDB" id="A0AB34L6Y6"/>
<gene>
    <name evidence="2" type="ORF">WHR41_00525</name>
</gene>
<feature type="region of interest" description="Disordered" evidence="1">
    <location>
        <begin position="1"/>
        <end position="55"/>
    </location>
</feature>
<sequence length="399" mass="43581">MRSSLSVNPTPFRSSHLSIPTSPFTPQLPITPPPSRPQTKPTTAPQPPLSPPPPPQEPLRWLWQCHCCSRIYHLGTTRRCLDDGHYFCAGAPVTKRDRKTGLRVTRKSRACASEFDYQGWKAWGAWRRDVGEQRRAAAALTAVVEGDEKIEDVATAVPRPLFAPDEGAWFGGVFMEEGAASEQAFKRLEKDCWNTCDYPSECRWGKQFGAHQTQVQSQAAVAVAVVSPPPPPPPPTMVAEPAAKDLERPGRSYDGLSSIPATIEEVSETESEAHAHGQALTAAQETTKKPTFDDLLASAKRRKRRSTGPPPSPLASNPPSPTEGEAQQVSANTFQKAFDDFELDVRESIGRAGVLLNDFVHGLRGSGALEDEKAELFVKGLKPNSKKKSAEDQDQSLSD</sequence>
<evidence type="ECO:0000313" key="2">
    <source>
        <dbReference type="EMBL" id="KAL1590734.1"/>
    </source>
</evidence>
<feature type="compositionally biased region" description="Pro residues" evidence="1">
    <location>
        <begin position="44"/>
        <end position="55"/>
    </location>
</feature>
<dbReference type="RefSeq" id="XP_069233839.1">
    <property type="nucleotide sequence ID" value="XM_069369131.1"/>
</dbReference>
<protein>
    <submittedName>
        <fullName evidence="2">Uncharacterized protein</fullName>
    </submittedName>
</protein>
<dbReference type="PANTHER" id="PTHR48125:SF10">
    <property type="entry name" value="OS12G0136300 PROTEIN"/>
    <property type="match status" value="1"/>
</dbReference>
<feature type="compositionally biased region" description="Polar residues" evidence="1">
    <location>
        <begin position="1"/>
        <end position="22"/>
    </location>
</feature>
<reference evidence="2 3" key="1">
    <citation type="journal article" date="2020" name="Microbiol. Resour. Announc.">
        <title>Draft Genome Sequence of a Cladosporium Species Isolated from the Mesophotic Ascidian Didemnum maculosum.</title>
        <authorList>
            <person name="Gioti A."/>
            <person name="Siaperas R."/>
            <person name="Nikolaivits E."/>
            <person name="Le Goff G."/>
            <person name="Ouazzani J."/>
            <person name="Kotoulas G."/>
            <person name="Topakas E."/>
        </authorList>
    </citation>
    <scope>NUCLEOTIDE SEQUENCE [LARGE SCALE GENOMIC DNA]</scope>
    <source>
        <strain evidence="2 3">TM138-S3</strain>
    </source>
</reference>
<evidence type="ECO:0000256" key="1">
    <source>
        <dbReference type="SAM" id="MobiDB-lite"/>
    </source>
</evidence>
<comment type="caution">
    <text evidence="2">The sequence shown here is derived from an EMBL/GenBank/DDBJ whole genome shotgun (WGS) entry which is preliminary data.</text>
</comment>
<organism evidence="2 3">
    <name type="scientific">Cladosporium halotolerans</name>
    <dbReference type="NCBI Taxonomy" id="1052096"/>
    <lineage>
        <taxon>Eukaryota</taxon>
        <taxon>Fungi</taxon>
        <taxon>Dikarya</taxon>
        <taxon>Ascomycota</taxon>
        <taxon>Pezizomycotina</taxon>
        <taxon>Dothideomycetes</taxon>
        <taxon>Dothideomycetidae</taxon>
        <taxon>Cladosporiales</taxon>
        <taxon>Cladosporiaceae</taxon>
        <taxon>Cladosporium</taxon>
    </lineage>
</organism>
<feature type="compositionally biased region" description="Pro residues" evidence="1">
    <location>
        <begin position="308"/>
        <end position="321"/>
    </location>
</feature>
<dbReference type="PANTHER" id="PTHR48125">
    <property type="entry name" value="LP07818P1"/>
    <property type="match status" value="1"/>
</dbReference>
<accession>A0AB34L6Y6</accession>
<keyword evidence="3" id="KW-1185">Reference proteome</keyword>
<dbReference type="Proteomes" id="UP000803884">
    <property type="component" value="Unassembled WGS sequence"/>
</dbReference>
<proteinExistence type="predicted"/>
<dbReference type="EMBL" id="JAAQHG020000002">
    <property type="protein sequence ID" value="KAL1590734.1"/>
    <property type="molecule type" value="Genomic_DNA"/>
</dbReference>
<name>A0AB34L6Y6_9PEZI</name>
<dbReference type="GeneID" id="96001969"/>